<gene>
    <name evidence="1" type="ORF">NLG97_g698</name>
</gene>
<sequence length="472" mass="54199">MFNDSSLPFYIIFGVIFWILRHLEEITKCLYLWKSGALSPAQTMPSQVIDDVYSLGDLHEAATSLSEMIRHDGASSWPPRSNHNHDTWPTALQGYKLIYLELAKLLPSSPASLDDDTNRIVIDKFRCRFVNLLQQHVDLEAVLRLLKQAENEKNIMSGEIHNAFYCCIAWCRHAYRWGIVPVVKVAQAEKIVDLPTELIEPWTYLQRYFGCTSQSSNVMSGLVLNFDTEGRHIFKANCGLSSHIISAEEDFARIFRDIEESALPIYRDMVRVVIAFSDGNKRACLEHLARIQIQLRPLLSIYYDRMHDQKIPRSAWLSHVQGFLAWGTGYKDKETGEFVKFDGLSGNQILLFQALDAFLGMDSYLSAENLEQNVPMRQREFCTMLRKHSVRGRLSELSAEDDATEILEGFDKIVKRLRVFRSAHRTRSLGYLRQPAPERYPMTAGKSMLHADLDQSLHSLDQFMVTRLNETV</sequence>
<accession>A0ACC1RA01</accession>
<reference evidence="1" key="1">
    <citation type="submission" date="2022-07" db="EMBL/GenBank/DDBJ databases">
        <title>Genome Sequence of Lecanicillium saksenae.</title>
        <authorList>
            <person name="Buettner E."/>
        </authorList>
    </citation>
    <scope>NUCLEOTIDE SEQUENCE</scope>
    <source>
        <strain evidence="1">VT-O1</strain>
    </source>
</reference>
<evidence type="ECO:0000313" key="2">
    <source>
        <dbReference type="Proteomes" id="UP001148737"/>
    </source>
</evidence>
<proteinExistence type="predicted"/>
<name>A0ACC1RA01_9HYPO</name>
<dbReference type="EMBL" id="JANAKD010000026">
    <property type="protein sequence ID" value="KAJ3498993.1"/>
    <property type="molecule type" value="Genomic_DNA"/>
</dbReference>
<organism evidence="1 2">
    <name type="scientific">Lecanicillium saksenae</name>
    <dbReference type="NCBI Taxonomy" id="468837"/>
    <lineage>
        <taxon>Eukaryota</taxon>
        <taxon>Fungi</taxon>
        <taxon>Dikarya</taxon>
        <taxon>Ascomycota</taxon>
        <taxon>Pezizomycotina</taxon>
        <taxon>Sordariomycetes</taxon>
        <taxon>Hypocreomycetidae</taxon>
        <taxon>Hypocreales</taxon>
        <taxon>Cordycipitaceae</taxon>
        <taxon>Lecanicillium</taxon>
    </lineage>
</organism>
<keyword evidence="2" id="KW-1185">Reference proteome</keyword>
<comment type="caution">
    <text evidence="1">The sequence shown here is derived from an EMBL/GenBank/DDBJ whole genome shotgun (WGS) entry which is preliminary data.</text>
</comment>
<protein>
    <submittedName>
        <fullName evidence="1">Uncharacterized protein</fullName>
    </submittedName>
</protein>
<dbReference type="Proteomes" id="UP001148737">
    <property type="component" value="Unassembled WGS sequence"/>
</dbReference>
<evidence type="ECO:0000313" key="1">
    <source>
        <dbReference type="EMBL" id="KAJ3498993.1"/>
    </source>
</evidence>